<feature type="domain" description="Protein kinase" evidence="7">
    <location>
        <begin position="71"/>
        <end position="370"/>
    </location>
</feature>
<organism evidence="8 9">
    <name type="scientific">Aplysia californica</name>
    <name type="common">California sea hare</name>
    <dbReference type="NCBI Taxonomy" id="6500"/>
    <lineage>
        <taxon>Eukaryota</taxon>
        <taxon>Metazoa</taxon>
        <taxon>Spiralia</taxon>
        <taxon>Lophotrochozoa</taxon>
        <taxon>Mollusca</taxon>
        <taxon>Gastropoda</taxon>
        <taxon>Heterobranchia</taxon>
        <taxon>Euthyneura</taxon>
        <taxon>Tectipleura</taxon>
        <taxon>Aplysiida</taxon>
        <taxon>Aplysioidea</taxon>
        <taxon>Aplysiidae</taxon>
        <taxon>Aplysia</taxon>
    </lineage>
</organism>
<keyword evidence="2" id="KW-0808">Transferase</keyword>
<evidence type="ECO:0000313" key="9">
    <source>
        <dbReference type="RefSeq" id="XP_005097936.2"/>
    </source>
</evidence>
<proteinExistence type="predicted"/>
<dbReference type="PANTHER" id="PTHR24058">
    <property type="entry name" value="DUAL SPECIFICITY PROTEIN KINASE"/>
    <property type="match status" value="1"/>
</dbReference>
<evidence type="ECO:0000256" key="4">
    <source>
        <dbReference type="ARBA" id="ARBA00022777"/>
    </source>
</evidence>
<feature type="compositionally biased region" description="Basic and acidic residues" evidence="6">
    <location>
        <begin position="1490"/>
        <end position="1499"/>
    </location>
</feature>
<evidence type="ECO:0000256" key="1">
    <source>
        <dbReference type="ARBA" id="ARBA00022527"/>
    </source>
</evidence>
<feature type="compositionally biased region" description="Basic residues" evidence="6">
    <location>
        <begin position="949"/>
        <end position="961"/>
    </location>
</feature>
<feature type="compositionally biased region" description="Low complexity" evidence="6">
    <location>
        <begin position="586"/>
        <end position="596"/>
    </location>
</feature>
<feature type="region of interest" description="Disordered" evidence="6">
    <location>
        <begin position="938"/>
        <end position="968"/>
    </location>
</feature>
<evidence type="ECO:0000256" key="2">
    <source>
        <dbReference type="ARBA" id="ARBA00022679"/>
    </source>
</evidence>
<evidence type="ECO:0000259" key="7">
    <source>
        <dbReference type="PROSITE" id="PS50011"/>
    </source>
</evidence>
<dbReference type="SUPFAM" id="SSF56112">
    <property type="entry name" value="Protein kinase-like (PK-like)"/>
    <property type="match status" value="1"/>
</dbReference>
<dbReference type="InterPro" id="IPR000719">
    <property type="entry name" value="Prot_kinase_dom"/>
</dbReference>
<dbReference type="SMART" id="SM00220">
    <property type="entry name" value="S_TKc"/>
    <property type="match status" value="1"/>
</dbReference>
<dbReference type="InterPro" id="IPR011009">
    <property type="entry name" value="Kinase-like_dom_sf"/>
</dbReference>
<keyword evidence="1" id="KW-0723">Serine/threonine-protein kinase</keyword>
<feature type="compositionally biased region" description="Basic and acidic residues" evidence="6">
    <location>
        <begin position="1585"/>
        <end position="1600"/>
    </location>
</feature>
<keyword evidence="4" id="KW-0418">Kinase</keyword>
<feature type="region of interest" description="Disordered" evidence="6">
    <location>
        <begin position="1622"/>
        <end position="1650"/>
    </location>
</feature>
<feature type="compositionally biased region" description="Polar residues" evidence="6">
    <location>
        <begin position="1500"/>
        <end position="1523"/>
    </location>
</feature>
<feature type="compositionally biased region" description="Basic residues" evidence="6">
    <location>
        <begin position="1269"/>
        <end position="1279"/>
    </location>
</feature>
<feature type="region of interest" description="Disordered" evidence="6">
    <location>
        <begin position="1585"/>
        <end position="1604"/>
    </location>
</feature>
<feature type="compositionally biased region" description="Polar residues" evidence="6">
    <location>
        <begin position="1634"/>
        <end position="1645"/>
    </location>
</feature>
<evidence type="ECO:0000313" key="8">
    <source>
        <dbReference type="Proteomes" id="UP000694888"/>
    </source>
</evidence>
<accession>A0ABM0JNN6</accession>
<dbReference type="Pfam" id="PF00069">
    <property type="entry name" value="Pkinase"/>
    <property type="match status" value="1"/>
</dbReference>
<reference evidence="9" key="1">
    <citation type="submission" date="2025-08" db="UniProtKB">
        <authorList>
            <consortium name="RefSeq"/>
        </authorList>
    </citation>
    <scope>IDENTIFICATION</scope>
</reference>
<sequence>MAAPFKVPKGLHNDGGTNMRQTPQILARLTGGLSQLYRDIKNGKCHSVSEKSTDHVGHFLPVSGLLMHDRYRIQSCIQAHGQSAVLVKAEDLCKNMKAVVIKVMHTSFQAVGLREMNTLRRLHRADAESTSHCLHLLDAFMLDEHVCLVFPYLDPRPLTHIFKEKCYNKNQKIVAIRKISRHLLTALAFLRGQLSIHADVKPENILCSNGVDWDTLHLIDFGNVIHHTHSEVTVYFSDFELQTLPYRAPEVHIGVPFSMEIDMWSLGCVLIELYTGKIAFSGDDKKQVLEKIVSVLGPLPPEMCHRGKYASDVEDLARGRATVSSSNAVKLMSAFPEIEHYKFASFLAGLLSYYPDKRLTPWEALQHSFMAPEICIQHFLPDVSAFPGVICKKEYNYKTNVSSSAQRLYPSTYDLLREGTSDSRLSGFTKVARVVPLDHKVADRDSKTFPNGIARPKSEFDALEDQDSLGNEIFVPTPVQMETENSTGFIPHSIGVTSGTKVGVDMLGPFTSAALESSEQDAYVEEKRLDSVSRNMLRNLSKISSTNCSNDSCGQTGSENFREVTEVTPKHSAAYNTSVVPCKTQSSVSHVGSGESSHWRTVKSPSLPRTAPIPLSFNTPSPVNRPGSCNRIPNHNSNYSMVMSQQLNDGYEKRAVATVSKNLSVIRECSQSEVLCLDKESDAHSRGATHYANKHNQNSAAQKVLKARPEFEGLDLHDCDENDTCIKSDMEEVEWGCEREALNATFTLESPSLFQKVVLEKREAGNLANVEENEKGFPLQSKETNLVNKQDFAEKNEFSEVEKLSCGGTAFSNVKENICGDQRKTDENLSARDTNKQEISLMSEVEKIAAEKSLRSNSFESSCHGRGEDLNHRQQIVSKSGGPCKMSPPSAICETKEKITILNKKSEKKRGLKKSASTRTKGSLFAKECCNGGDAASARAEKGSACPTQKRKQNLKPRRTPRSSNIPGCLSTRKCTEMKQMCSLGVKTSQRRAKSLGACYTGTTVSQLYTDDVRRIGEGNSWSTWASLQQISNDAKKVRKVSIKPRKGGLKKRNLECKASLSAKGPAKRMECEATSLLKRQSNSTRKKCKISRECSVSLVPMKEPRAENTFCFPNIQDPHDRRRLCRRSLEEYSYHESQNDNSLAVEKPSCSIESSSQGRRICDVSTRDSPDPPHKDECPLDARLARPVISNFNLCLSGVNVHQNRHTLSKQDKGDSFGEDASSEKVQGSHSGKRLHRAKSVKRVLAFQSPTTPDNRTRNFGRLGSVRSAKKSQSLKRKGATDEGFESPPCAAVAIDPPAMHLRDVRPVLAPLQTLCLSTAKHNSSDPYEFKPSPVVTHGSSGTPCSKGRFGNNKLVRKNLFQEEKACSKNIADLVEQKAKQFSVSDEKRKRKSTTPQTCGPSVSSERSSGHSISKAMKEASTPHSGRRRCKRLKLSTKIDQVLSDDHLDVVAQCEPKIPKQRQSVSEDSHLSVAVQLLKTESSSQKNSNVHEEGHKECPQNQNVSNEPQLATVSSKKLPSRTETFNKDHLEFQTEKISECLLTSSASPNGALLRRLPQKLPVCQSALVNESAISGNFNCQHSDRRPVDKVNDNEDKDTGLTDTIPCLDEPVGQPIGVTEEMEKTEKSVELPVVQNSPAPSSSQNEDGDNACCFDEEILLLD</sequence>
<evidence type="ECO:0000256" key="3">
    <source>
        <dbReference type="ARBA" id="ARBA00022741"/>
    </source>
</evidence>
<protein>
    <submittedName>
        <fullName evidence="9">Uncharacterized protein LOC101846072</fullName>
    </submittedName>
</protein>
<keyword evidence="8" id="KW-1185">Reference proteome</keyword>
<dbReference type="Gene3D" id="1.10.510.10">
    <property type="entry name" value="Transferase(Phosphotransferase) domain 1"/>
    <property type="match status" value="1"/>
</dbReference>
<dbReference type="Proteomes" id="UP000694888">
    <property type="component" value="Unplaced"/>
</dbReference>
<gene>
    <name evidence="9" type="primary">LOC101846072</name>
</gene>
<evidence type="ECO:0000256" key="6">
    <source>
        <dbReference type="SAM" id="MobiDB-lite"/>
    </source>
</evidence>
<feature type="region of interest" description="Disordered" evidence="6">
    <location>
        <begin position="1381"/>
        <end position="1431"/>
    </location>
</feature>
<name>A0ABM0JNN6_APLCA</name>
<feature type="region of interest" description="Disordered" evidence="6">
    <location>
        <begin position="586"/>
        <end position="607"/>
    </location>
</feature>
<feature type="compositionally biased region" description="Polar residues" evidence="6">
    <location>
        <begin position="1395"/>
        <end position="1413"/>
    </location>
</feature>
<dbReference type="RefSeq" id="XP_005097936.2">
    <property type="nucleotide sequence ID" value="XM_005097879.3"/>
</dbReference>
<feature type="region of interest" description="Disordered" evidence="6">
    <location>
        <begin position="1483"/>
        <end position="1523"/>
    </location>
</feature>
<dbReference type="InterPro" id="IPR050494">
    <property type="entry name" value="Ser_Thr_dual-spec_kinase"/>
</dbReference>
<dbReference type="PANTHER" id="PTHR24058:SF130">
    <property type="entry name" value="SERINE_THREONINE PROTEIN KINASES-RELATED"/>
    <property type="match status" value="1"/>
</dbReference>
<keyword evidence="3" id="KW-0547">Nucleotide-binding</keyword>
<keyword evidence="5" id="KW-0067">ATP-binding</keyword>
<feature type="compositionally biased region" description="Basic residues" evidence="6">
    <location>
        <begin position="1232"/>
        <end position="1243"/>
    </location>
</feature>
<dbReference type="GeneID" id="101846072"/>
<feature type="region of interest" description="Disordered" evidence="6">
    <location>
        <begin position="1209"/>
        <end position="1285"/>
    </location>
</feature>
<dbReference type="Gene3D" id="3.30.200.20">
    <property type="entry name" value="Phosphorylase Kinase, domain 1"/>
    <property type="match status" value="1"/>
</dbReference>
<evidence type="ECO:0000256" key="5">
    <source>
        <dbReference type="ARBA" id="ARBA00022840"/>
    </source>
</evidence>
<dbReference type="PROSITE" id="PS50011">
    <property type="entry name" value="PROTEIN_KINASE_DOM"/>
    <property type="match status" value="1"/>
</dbReference>